<evidence type="ECO:0000313" key="2">
    <source>
        <dbReference type="EMBL" id="CAK0875496.1"/>
    </source>
</evidence>
<dbReference type="Proteomes" id="UP001189429">
    <property type="component" value="Unassembled WGS sequence"/>
</dbReference>
<proteinExistence type="predicted"/>
<gene>
    <name evidence="2" type="ORF">PCOR1329_LOCUS60148</name>
</gene>
<organism evidence="2 3">
    <name type="scientific">Prorocentrum cordatum</name>
    <dbReference type="NCBI Taxonomy" id="2364126"/>
    <lineage>
        <taxon>Eukaryota</taxon>
        <taxon>Sar</taxon>
        <taxon>Alveolata</taxon>
        <taxon>Dinophyceae</taxon>
        <taxon>Prorocentrales</taxon>
        <taxon>Prorocentraceae</taxon>
        <taxon>Prorocentrum</taxon>
    </lineage>
</organism>
<dbReference type="PANTHER" id="PTHR22753">
    <property type="entry name" value="TRANSMEMBRANE PROTEIN 68"/>
    <property type="match status" value="1"/>
</dbReference>
<reference evidence="2" key="1">
    <citation type="submission" date="2023-10" db="EMBL/GenBank/DDBJ databases">
        <authorList>
            <person name="Chen Y."/>
            <person name="Shah S."/>
            <person name="Dougan E. K."/>
            <person name="Thang M."/>
            <person name="Chan C."/>
        </authorList>
    </citation>
    <scope>NUCLEOTIDE SEQUENCE [LARGE SCALE GENOMIC DNA]</scope>
</reference>
<dbReference type="PANTHER" id="PTHR22753:SF14">
    <property type="entry name" value="MONOACYLGLYCEROL_DIACYLGLYCEROL O-ACYLTRANSFERASE"/>
    <property type="match status" value="1"/>
</dbReference>
<protein>
    <recommendedName>
        <fullName evidence="4">AB hydrolase-1 domain-containing protein</fullName>
    </recommendedName>
</protein>
<feature type="compositionally biased region" description="Low complexity" evidence="1">
    <location>
        <begin position="72"/>
        <end position="85"/>
    </location>
</feature>
<evidence type="ECO:0000256" key="1">
    <source>
        <dbReference type="SAM" id="MobiDB-lite"/>
    </source>
</evidence>
<feature type="region of interest" description="Disordered" evidence="1">
    <location>
        <begin position="539"/>
        <end position="597"/>
    </location>
</feature>
<dbReference type="Gene3D" id="3.40.50.1820">
    <property type="entry name" value="alpha/beta hydrolase"/>
    <property type="match status" value="1"/>
</dbReference>
<evidence type="ECO:0000313" key="3">
    <source>
        <dbReference type="Proteomes" id="UP001189429"/>
    </source>
</evidence>
<name>A0ABN9VPZ5_9DINO</name>
<keyword evidence="3" id="KW-1185">Reference proteome</keyword>
<feature type="non-terminal residue" evidence="2">
    <location>
        <position position="1"/>
    </location>
</feature>
<feature type="region of interest" description="Disordered" evidence="1">
    <location>
        <begin position="438"/>
        <end position="474"/>
    </location>
</feature>
<feature type="region of interest" description="Disordered" evidence="1">
    <location>
        <begin position="72"/>
        <end position="119"/>
    </location>
</feature>
<dbReference type="EMBL" id="CAUYUJ010017518">
    <property type="protein sequence ID" value="CAK0875496.1"/>
    <property type="molecule type" value="Genomic_DNA"/>
</dbReference>
<evidence type="ECO:0008006" key="4">
    <source>
        <dbReference type="Google" id="ProtNLM"/>
    </source>
</evidence>
<sequence>RHRLLWPVRRLAVPRPFRRARALAMLRGPGGPHALRAPRGRRRVLAAAPPRRRQTDRACGRVLRGPVGARRGAAVGRTARRAGAGQPRDVDQPERVAIAVPGGPGDPRGRQPPPSAPAESLAQLLEQVQAKAVSQPYAYMGSSALLGTALDAAQAGRLASAAASAVLDEQVAPGSGPSAFLRDFLTFPQELARLLPPAAVRFRLRSWLRDGCESVEGDLRTRASRKGTLPPTALICSQDDLLVPSRAEGERLLPLLLPRCDGRAELVRLPGVGHAALLDTRIDLAKLIRKSVVGAGPKKPVDYVGSYEPPTLKKVEEGSESVESLASIVSPVFVSADAHGTRSFGLDGVPDPRELGRPVLLVGNHQLFALDLGPLVREFLVEKGFTPRGLAHPSQFPELFPEAEEPPAAPAPSALDAAGLPFEVRAAARASLAAVRGLAGPEEGGGKGKGKGRGKGQGKGQGRDGAGADEGDGGRLFNGTMSLRNWGAVPVTPRNFVRLLQQGEAVLLFPGGAAEALAAPRDKYPAALAREDRLRARRREVQRGGGALRRGGLRGQPPGRAEQLGAAGARALAARREGGRGGGEGEGAAVAETEPRRSRVFQAGDAASRSAPADEVFHAGVRWTG</sequence>
<accession>A0ABN9VPZ5</accession>
<dbReference type="SUPFAM" id="SSF53474">
    <property type="entry name" value="alpha/beta-Hydrolases"/>
    <property type="match status" value="1"/>
</dbReference>
<feature type="compositionally biased region" description="Low complexity" evidence="1">
    <location>
        <begin position="555"/>
        <end position="572"/>
    </location>
</feature>
<dbReference type="InterPro" id="IPR029058">
    <property type="entry name" value="AB_hydrolase_fold"/>
</dbReference>
<comment type="caution">
    <text evidence="2">The sequence shown here is derived from an EMBL/GenBank/DDBJ whole genome shotgun (WGS) entry which is preliminary data.</text>
</comment>